<gene>
    <name evidence="1" type="ORF">ACFPMF_15265</name>
</gene>
<comment type="caution">
    <text evidence="1">The sequence shown here is derived from an EMBL/GenBank/DDBJ whole genome shotgun (WGS) entry which is preliminary data.</text>
</comment>
<accession>A0ABW0IB21</accession>
<dbReference type="RefSeq" id="WP_379846566.1">
    <property type="nucleotide sequence ID" value="NZ_JBHSMA010000004.1"/>
</dbReference>
<name>A0ABW0IB21_9BACT</name>
<reference evidence="2" key="1">
    <citation type="journal article" date="2019" name="Int. J. Syst. Evol. Microbiol.">
        <title>The Global Catalogue of Microorganisms (GCM) 10K type strain sequencing project: providing services to taxonomists for standard genome sequencing and annotation.</title>
        <authorList>
            <consortium name="The Broad Institute Genomics Platform"/>
            <consortium name="The Broad Institute Genome Sequencing Center for Infectious Disease"/>
            <person name="Wu L."/>
            <person name="Ma J."/>
        </authorList>
    </citation>
    <scope>NUCLEOTIDE SEQUENCE [LARGE SCALE GENOMIC DNA]</scope>
    <source>
        <strain evidence="2">CCUG 55250</strain>
    </source>
</reference>
<sequence>MKNVILVSDHKTEAVCRDAINIANSCQSDFSFYLLPPIKDINSPLVKPFLEYDEGLYYLDNKRSKQGYEKDDLLIAFYNGELRASKFGLSNLFIAGTKSSETPSCVVLISLKYLDGNVLEDKYNYLIQKHSILHLILSSIIVVHTNLETHNSSYGCLLDFNNNLASFNRVLQKGYYLCSSIENNCYERLLNNRYGNSIIRMCIEFKNKAFSSEFQLTINKLVMGDENTFNNSQIGAVGSHATASNNTFQQVNNQLPLDINFSELSQQLSILKSEIKRKAETSEELEAVLEVSKAEDASKQQDGNQVIKHLKAAGTWVFTTAKDIGVDIVTDLIKKQIGA</sequence>
<organism evidence="1 2">
    <name type="scientific">Larkinella bovis</name>
    <dbReference type="NCBI Taxonomy" id="683041"/>
    <lineage>
        <taxon>Bacteria</taxon>
        <taxon>Pseudomonadati</taxon>
        <taxon>Bacteroidota</taxon>
        <taxon>Cytophagia</taxon>
        <taxon>Cytophagales</taxon>
        <taxon>Spirosomataceae</taxon>
        <taxon>Larkinella</taxon>
    </lineage>
</organism>
<protein>
    <submittedName>
        <fullName evidence="1">Uncharacterized protein</fullName>
    </submittedName>
</protein>
<keyword evidence="2" id="KW-1185">Reference proteome</keyword>
<dbReference type="EMBL" id="JBHSMA010000004">
    <property type="protein sequence ID" value="MFC5410681.1"/>
    <property type="molecule type" value="Genomic_DNA"/>
</dbReference>
<dbReference type="Proteomes" id="UP001596106">
    <property type="component" value="Unassembled WGS sequence"/>
</dbReference>
<evidence type="ECO:0000313" key="2">
    <source>
        <dbReference type="Proteomes" id="UP001596106"/>
    </source>
</evidence>
<evidence type="ECO:0000313" key="1">
    <source>
        <dbReference type="EMBL" id="MFC5410681.1"/>
    </source>
</evidence>
<proteinExistence type="predicted"/>